<reference evidence="2" key="1">
    <citation type="journal article" date="2011" name="Funct. Integr. Genomics">
        <title>Major chimpanzee-specific structural changes in sperm development-associated genes.</title>
        <authorList>
            <person name="Kim R.N."/>
            <person name="Kim D.W."/>
            <person name="Choi S.H."/>
            <person name="Chae S.H."/>
            <person name="Nam S.H."/>
            <person name="Kim D.W."/>
            <person name="Kim A."/>
            <person name="Kang A."/>
            <person name="Park K.H."/>
            <person name="Lee Y.S."/>
            <person name="Hirai M."/>
            <person name="Suzuki Y."/>
            <person name="Sugano S."/>
            <person name="Hashimoto K."/>
            <person name="Kim D.S."/>
            <person name="Park H.S."/>
        </authorList>
    </citation>
    <scope>NUCLEOTIDE SEQUENCE</scope>
    <source>
        <tissue evidence="2">Testis</tissue>
    </source>
</reference>
<keyword evidence="2" id="KW-0645">Protease</keyword>
<name>G2HG39_PANTR</name>
<keyword evidence="1" id="KW-0732">Signal</keyword>
<organism evidence="2">
    <name type="scientific">Pan troglodytes</name>
    <name type="common">Chimpanzee</name>
    <dbReference type="NCBI Taxonomy" id="9598"/>
    <lineage>
        <taxon>Eukaryota</taxon>
        <taxon>Metazoa</taxon>
        <taxon>Chordata</taxon>
        <taxon>Craniata</taxon>
        <taxon>Vertebrata</taxon>
        <taxon>Euteleostomi</taxon>
        <taxon>Mammalia</taxon>
        <taxon>Eutheria</taxon>
        <taxon>Euarchontoglires</taxon>
        <taxon>Primates</taxon>
        <taxon>Haplorrhini</taxon>
        <taxon>Catarrhini</taxon>
        <taxon>Hominidae</taxon>
        <taxon>Pan</taxon>
    </lineage>
</organism>
<keyword evidence="2" id="KW-0378">Hydrolase</keyword>
<evidence type="ECO:0000313" key="2">
    <source>
        <dbReference type="EMBL" id="BAK62697.1"/>
    </source>
</evidence>
<protein>
    <submittedName>
        <fullName evidence="2">Ubiquitin specific protease 34</fullName>
    </submittedName>
</protein>
<accession>G2HG39</accession>
<feature type="chain" id="PRO_5013084822" evidence="1">
    <location>
        <begin position="16"/>
        <end position="45"/>
    </location>
</feature>
<sequence length="45" mass="5510">MILLQINLWISLLKRHTVHICCFTNAWNQRKKMAENTNLMFRQSY</sequence>
<dbReference type="EMBL" id="AK305703">
    <property type="protein sequence ID" value="BAK62697.1"/>
    <property type="molecule type" value="mRNA"/>
</dbReference>
<feature type="signal peptide" evidence="1">
    <location>
        <begin position="1"/>
        <end position="15"/>
    </location>
</feature>
<proteinExistence type="evidence at transcript level"/>
<dbReference type="GO" id="GO:0006508">
    <property type="term" value="P:proteolysis"/>
    <property type="evidence" value="ECO:0007669"/>
    <property type="project" value="UniProtKB-KW"/>
</dbReference>
<evidence type="ECO:0000256" key="1">
    <source>
        <dbReference type="SAM" id="SignalP"/>
    </source>
</evidence>
<dbReference type="AlphaFoldDB" id="G2HG39"/>
<dbReference type="GO" id="GO:0008233">
    <property type="term" value="F:peptidase activity"/>
    <property type="evidence" value="ECO:0007669"/>
    <property type="project" value="UniProtKB-KW"/>
</dbReference>